<accession>A0A078ISF0</accession>
<organism evidence="2 3">
    <name type="scientific">Brassica napus</name>
    <name type="common">Rape</name>
    <dbReference type="NCBI Taxonomy" id="3708"/>
    <lineage>
        <taxon>Eukaryota</taxon>
        <taxon>Viridiplantae</taxon>
        <taxon>Streptophyta</taxon>
        <taxon>Embryophyta</taxon>
        <taxon>Tracheophyta</taxon>
        <taxon>Spermatophyta</taxon>
        <taxon>Magnoliopsida</taxon>
        <taxon>eudicotyledons</taxon>
        <taxon>Gunneridae</taxon>
        <taxon>Pentapetalae</taxon>
        <taxon>rosids</taxon>
        <taxon>malvids</taxon>
        <taxon>Brassicales</taxon>
        <taxon>Brassicaceae</taxon>
        <taxon>Brassiceae</taxon>
        <taxon>Brassica</taxon>
    </lineage>
</organism>
<sequence>MLYLAYEGEHTIRGGPALTPTGSFGRKMSVNDLIARQMCVSRQEKSHCNSVSFDRNCANAFHHYVNESLAFAVKPHMNVRSRWISETKAAIYANQTKVNP</sequence>
<dbReference type="STRING" id="3708.A0A078ISF0"/>
<keyword evidence="3" id="KW-1185">Reference proteome</keyword>
<reference evidence="1" key="3">
    <citation type="submission" date="2021-01" db="EMBL/GenBank/DDBJ databases">
        <authorList>
            <consortium name="Genoscope - CEA"/>
            <person name="William W."/>
        </authorList>
    </citation>
    <scope>NUCLEOTIDE SEQUENCE</scope>
</reference>
<reference evidence="2 3" key="1">
    <citation type="journal article" date="2014" name="Science">
        <title>Plant genetics. Early allopolyploid evolution in the post-Neolithic Brassica napus oilseed genome.</title>
        <authorList>
            <person name="Chalhoub B."/>
            <person name="Denoeud F."/>
            <person name="Liu S."/>
            <person name="Parkin I.A."/>
            <person name="Tang H."/>
            <person name="Wang X."/>
            <person name="Chiquet J."/>
            <person name="Belcram H."/>
            <person name="Tong C."/>
            <person name="Samans B."/>
            <person name="Correa M."/>
            <person name="Da Silva C."/>
            <person name="Just J."/>
            <person name="Falentin C."/>
            <person name="Koh C.S."/>
            <person name="Le Clainche I."/>
            <person name="Bernard M."/>
            <person name="Bento P."/>
            <person name="Noel B."/>
            <person name="Labadie K."/>
            <person name="Alberti A."/>
            <person name="Charles M."/>
            <person name="Arnaud D."/>
            <person name="Guo H."/>
            <person name="Daviaud C."/>
            <person name="Alamery S."/>
            <person name="Jabbari K."/>
            <person name="Zhao M."/>
            <person name="Edger P.P."/>
            <person name="Chelaifa H."/>
            <person name="Tack D."/>
            <person name="Lassalle G."/>
            <person name="Mestiri I."/>
            <person name="Schnel N."/>
            <person name="Le Paslier M.C."/>
            <person name="Fan G."/>
            <person name="Renault V."/>
            <person name="Bayer P.E."/>
            <person name="Golicz A.A."/>
            <person name="Manoli S."/>
            <person name="Lee T.H."/>
            <person name="Thi V.H."/>
            <person name="Chalabi S."/>
            <person name="Hu Q."/>
            <person name="Fan C."/>
            <person name="Tollenaere R."/>
            <person name="Lu Y."/>
            <person name="Battail C."/>
            <person name="Shen J."/>
            <person name="Sidebottom C.H."/>
            <person name="Wang X."/>
            <person name="Canaguier A."/>
            <person name="Chauveau A."/>
            <person name="Berard A."/>
            <person name="Deniot G."/>
            <person name="Guan M."/>
            <person name="Liu Z."/>
            <person name="Sun F."/>
            <person name="Lim Y.P."/>
            <person name="Lyons E."/>
            <person name="Town C.D."/>
            <person name="Bancroft I."/>
            <person name="Wang X."/>
            <person name="Meng J."/>
            <person name="Ma J."/>
            <person name="Pires J.C."/>
            <person name="King G.J."/>
            <person name="Brunel D."/>
            <person name="Delourme R."/>
            <person name="Renard M."/>
            <person name="Aury J.M."/>
            <person name="Adams K.L."/>
            <person name="Batley J."/>
            <person name="Snowdon R.J."/>
            <person name="Tost J."/>
            <person name="Edwards D."/>
            <person name="Zhou Y."/>
            <person name="Hua W."/>
            <person name="Sharpe A.G."/>
            <person name="Paterson A.H."/>
            <person name="Guan C."/>
            <person name="Wincker P."/>
        </authorList>
    </citation>
    <scope>NUCLEOTIDE SEQUENCE [LARGE SCALE GENOMIC DNA]</scope>
    <source>
        <strain evidence="3">cv. Darmor-bzh</strain>
    </source>
</reference>
<evidence type="ECO:0000313" key="2">
    <source>
        <dbReference type="EMBL" id="CDY54000.1"/>
    </source>
</evidence>
<dbReference type="Gramene" id="CDY54000">
    <property type="protein sequence ID" value="CDY54000"/>
    <property type="gene ID" value="GSBRNA2T00011891001"/>
</dbReference>
<dbReference type="EMBL" id="LK033262">
    <property type="protein sequence ID" value="CDY54000.1"/>
    <property type="molecule type" value="Genomic_DNA"/>
</dbReference>
<protein>
    <submittedName>
        <fullName evidence="1">(rape) hypothetical protein</fullName>
    </submittedName>
    <submittedName>
        <fullName evidence="2">BnaC06g43020D protein</fullName>
    </submittedName>
</protein>
<evidence type="ECO:0000313" key="3">
    <source>
        <dbReference type="Proteomes" id="UP000028999"/>
    </source>
</evidence>
<dbReference type="AlphaFoldDB" id="A0A078ISF0"/>
<name>A0A078ISF0_BRANA</name>
<proteinExistence type="predicted"/>
<evidence type="ECO:0000313" key="1">
    <source>
        <dbReference type="EMBL" id="CAF2060123.1"/>
    </source>
</evidence>
<dbReference type="Proteomes" id="UP000028999">
    <property type="component" value="Unassembled WGS sequence"/>
</dbReference>
<dbReference type="EMBL" id="HG994370">
    <property type="protein sequence ID" value="CAF2060123.1"/>
    <property type="molecule type" value="Genomic_DNA"/>
</dbReference>
<dbReference type="OMA" id="NCANAFH"/>
<gene>
    <name evidence="2" type="primary">BnaC06g43020D</name>
    <name evidence="1" type="ORF">DARMORV10_C06P28510.1</name>
    <name evidence="2" type="ORF">GSBRNA2T00011891001</name>
</gene>
<dbReference type="Proteomes" id="UP001295469">
    <property type="component" value="Chromosome C06"/>
</dbReference>
<reference evidence="2" key="2">
    <citation type="submission" date="2014-06" db="EMBL/GenBank/DDBJ databases">
        <authorList>
            <person name="Genoscope - CEA"/>
        </authorList>
    </citation>
    <scope>NUCLEOTIDE SEQUENCE</scope>
</reference>
<dbReference type="PaxDb" id="3708-A0A078ISF0"/>